<dbReference type="Proteomes" id="UP001054945">
    <property type="component" value="Unassembled WGS sequence"/>
</dbReference>
<name>A0AAV4M404_CAEEX</name>
<protein>
    <submittedName>
        <fullName evidence="1">Uncharacterized protein</fullName>
    </submittedName>
</protein>
<comment type="caution">
    <text evidence="1">The sequence shown here is derived from an EMBL/GenBank/DDBJ whole genome shotgun (WGS) entry which is preliminary data.</text>
</comment>
<evidence type="ECO:0000313" key="2">
    <source>
        <dbReference type="Proteomes" id="UP001054945"/>
    </source>
</evidence>
<dbReference type="AlphaFoldDB" id="A0AAV4M404"/>
<reference evidence="1 2" key="1">
    <citation type="submission" date="2021-06" db="EMBL/GenBank/DDBJ databases">
        <title>Caerostris extrusa draft genome.</title>
        <authorList>
            <person name="Kono N."/>
            <person name="Arakawa K."/>
        </authorList>
    </citation>
    <scope>NUCLEOTIDE SEQUENCE [LARGE SCALE GENOMIC DNA]</scope>
</reference>
<organism evidence="1 2">
    <name type="scientific">Caerostris extrusa</name>
    <name type="common">Bark spider</name>
    <name type="synonym">Caerostris bankana</name>
    <dbReference type="NCBI Taxonomy" id="172846"/>
    <lineage>
        <taxon>Eukaryota</taxon>
        <taxon>Metazoa</taxon>
        <taxon>Ecdysozoa</taxon>
        <taxon>Arthropoda</taxon>
        <taxon>Chelicerata</taxon>
        <taxon>Arachnida</taxon>
        <taxon>Araneae</taxon>
        <taxon>Araneomorphae</taxon>
        <taxon>Entelegynae</taxon>
        <taxon>Araneoidea</taxon>
        <taxon>Araneidae</taxon>
        <taxon>Caerostris</taxon>
    </lineage>
</organism>
<proteinExistence type="predicted"/>
<evidence type="ECO:0000313" key="1">
    <source>
        <dbReference type="EMBL" id="GIX67192.1"/>
    </source>
</evidence>
<accession>A0AAV4M404</accession>
<dbReference type="EMBL" id="BPLR01001856">
    <property type="protein sequence ID" value="GIX67192.1"/>
    <property type="molecule type" value="Genomic_DNA"/>
</dbReference>
<keyword evidence="2" id="KW-1185">Reference proteome</keyword>
<sequence>MGFHSLLSPSSVLRSGIKGLNKGREMSQRGVWGREGDWNYFDVNIDKNISIVVFGENVWPLKLIPDTLPVSAEKKLDRSQVSQKN</sequence>
<gene>
    <name evidence="1" type="ORF">CEXT_604581</name>
</gene>